<dbReference type="PANTHER" id="PTHR15469:SF0">
    <property type="entry name" value="NADH DEHYDROGENASE [UBIQUINONE] 1 BETA SUBCOMPLEX SUBUNIT 4"/>
    <property type="match status" value="1"/>
</dbReference>
<evidence type="ECO:0000256" key="9">
    <source>
        <dbReference type="ARBA" id="ARBA00022989"/>
    </source>
</evidence>
<evidence type="ECO:0000256" key="7">
    <source>
        <dbReference type="ARBA" id="ARBA00022792"/>
    </source>
</evidence>
<evidence type="ECO:0000256" key="6">
    <source>
        <dbReference type="ARBA" id="ARBA00022692"/>
    </source>
</evidence>
<dbReference type="FunCoup" id="E9H0B0">
    <property type="interactions" value="247"/>
</dbReference>
<comment type="subcellular location">
    <subcellularLocation>
        <location evidence="1">Mitochondrion inner membrane</location>
        <topology evidence="1">Single-pass membrane protein</topology>
    </subcellularLocation>
</comment>
<sequence length="119" mass="13721">MADKQGKGIPILPEAEAVVARAKLRDALKAEFRKKLTHPYRLQEPGYIFDPAIQRYASMKASNFDYFKVTPKTTKYGLVPMLCTVFGFAWLCQTKRDEYETKLRTGQISYADRVFKFTV</sequence>
<evidence type="ECO:0000256" key="13">
    <source>
        <dbReference type="ARBA" id="ARBA00030987"/>
    </source>
</evidence>
<accession>E9H0B0</accession>
<keyword evidence="15" id="KW-1185">Reference proteome</keyword>
<dbReference type="HOGENOM" id="CLU_161586_0_0_1"/>
<evidence type="ECO:0000256" key="1">
    <source>
        <dbReference type="ARBA" id="ARBA00004434"/>
    </source>
</evidence>
<evidence type="ECO:0000256" key="10">
    <source>
        <dbReference type="ARBA" id="ARBA00023128"/>
    </source>
</evidence>
<evidence type="ECO:0000256" key="3">
    <source>
        <dbReference type="ARBA" id="ARBA00018681"/>
    </source>
</evidence>
<dbReference type="PANTHER" id="PTHR15469">
    <property type="entry name" value="NADH-UBIQUINONE OXIDOREDUCTASE B15 SUBUNIT"/>
    <property type="match status" value="1"/>
</dbReference>
<reference evidence="14 15" key="1">
    <citation type="journal article" date="2011" name="Science">
        <title>The ecoresponsive genome of Daphnia pulex.</title>
        <authorList>
            <person name="Colbourne J.K."/>
            <person name="Pfrender M.E."/>
            <person name="Gilbert D."/>
            <person name="Thomas W.K."/>
            <person name="Tucker A."/>
            <person name="Oakley T.H."/>
            <person name="Tokishita S."/>
            <person name="Aerts A."/>
            <person name="Arnold G.J."/>
            <person name="Basu M.K."/>
            <person name="Bauer D.J."/>
            <person name="Caceres C.E."/>
            <person name="Carmel L."/>
            <person name="Casola C."/>
            <person name="Choi J.H."/>
            <person name="Detter J.C."/>
            <person name="Dong Q."/>
            <person name="Dusheyko S."/>
            <person name="Eads B.D."/>
            <person name="Frohlich T."/>
            <person name="Geiler-Samerotte K.A."/>
            <person name="Gerlach D."/>
            <person name="Hatcher P."/>
            <person name="Jogdeo S."/>
            <person name="Krijgsveld J."/>
            <person name="Kriventseva E.V."/>
            <person name="Kultz D."/>
            <person name="Laforsch C."/>
            <person name="Lindquist E."/>
            <person name="Lopez J."/>
            <person name="Manak J.R."/>
            <person name="Muller J."/>
            <person name="Pangilinan J."/>
            <person name="Patwardhan R.P."/>
            <person name="Pitluck S."/>
            <person name="Pritham E.J."/>
            <person name="Rechtsteiner A."/>
            <person name="Rho M."/>
            <person name="Rogozin I.B."/>
            <person name="Sakarya O."/>
            <person name="Salamov A."/>
            <person name="Schaack S."/>
            <person name="Shapiro H."/>
            <person name="Shiga Y."/>
            <person name="Skalitzky C."/>
            <person name="Smith Z."/>
            <person name="Souvorov A."/>
            <person name="Sung W."/>
            <person name="Tang Z."/>
            <person name="Tsuchiya D."/>
            <person name="Tu H."/>
            <person name="Vos H."/>
            <person name="Wang M."/>
            <person name="Wolf Y.I."/>
            <person name="Yamagata H."/>
            <person name="Yamada T."/>
            <person name="Ye Y."/>
            <person name="Shaw J.R."/>
            <person name="Andrews J."/>
            <person name="Crease T.J."/>
            <person name="Tang H."/>
            <person name="Lucas S.M."/>
            <person name="Robertson H.M."/>
            <person name="Bork P."/>
            <person name="Koonin E.V."/>
            <person name="Zdobnov E.M."/>
            <person name="Grigoriev I.V."/>
            <person name="Lynch M."/>
            <person name="Boore J.L."/>
        </authorList>
    </citation>
    <scope>NUCLEOTIDE SEQUENCE [LARGE SCALE GENOMIC DNA]</scope>
</reference>
<dbReference type="GO" id="GO:0005743">
    <property type="term" value="C:mitochondrial inner membrane"/>
    <property type="evidence" value="ECO:0007669"/>
    <property type="project" value="UniProtKB-SubCell"/>
</dbReference>
<keyword evidence="10" id="KW-0496">Mitochondrion</keyword>
<dbReference type="eggNOG" id="ENOG502S8GT">
    <property type="taxonomic scope" value="Eukaryota"/>
</dbReference>
<evidence type="ECO:0000256" key="11">
    <source>
        <dbReference type="ARBA" id="ARBA00023136"/>
    </source>
</evidence>
<protein>
    <recommendedName>
        <fullName evidence="3">NADH dehydrogenase [ubiquinone] 1 beta subcomplex subunit 4</fullName>
    </recommendedName>
    <alternativeName>
        <fullName evidence="12">Complex I-B15</fullName>
    </alternativeName>
    <alternativeName>
        <fullName evidence="13">NADH-ubiquinone oxidoreductase B15 subunit</fullName>
    </alternativeName>
</protein>
<evidence type="ECO:0000256" key="5">
    <source>
        <dbReference type="ARBA" id="ARBA00022660"/>
    </source>
</evidence>
<dbReference type="InterPro" id="IPR009866">
    <property type="entry name" value="NADH_UbQ_OxRdtase_NDUFB4_su"/>
</dbReference>
<keyword evidence="5" id="KW-0679">Respiratory chain</keyword>
<keyword evidence="7" id="KW-0999">Mitochondrion inner membrane</keyword>
<dbReference type="OMA" id="NPYRHAT"/>
<evidence type="ECO:0000256" key="8">
    <source>
        <dbReference type="ARBA" id="ARBA00022982"/>
    </source>
</evidence>
<keyword evidence="8" id="KW-0249">Electron transport</keyword>
<keyword evidence="4" id="KW-0813">Transport</keyword>
<dbReference type="InParanoid" id="E9H0B0"/>
<dbReference type="STRING" id="6669.E9H0B0"/>
<comment type="similarity">
    <text evidence="2">Belongs to the complex I NDUFB4 subunit family.</text>
</comment>
<dbReference type="AlphaFoldDB" id="E9H0B0"/>
<gene>
    <name evidence="14" type="ORF">DAPPUDRAFT_306954</name>
</gene>
<keyword evidence="9" id="KW-1133">Transmembrane helix</keyword>
<dbReference type="Pfam" id="PF07225">
    <property type="entry name" value="NDUF_B4"/>
    <property type="match status" value="1"/>
</dbReference>
<evidence type="ECO:0000313" key="15">
    <source>
        <dbReference type="Proteomes" id="UP000000305"/>
    </source>
</evidence>
<evidence type="ECO:0000256" key="12">
    <source>
        <dbReference type="ARBA" id="ARBA00030212"/>
    </source>
</evidence>
<dbReference type="GO" id="GO:0045271">
    <property type="term" value="C:respiratory chain complex I"/>
    <property type="evidence" value="ECO:0000318"/>
    <property type="project" value="GO_Central"/>
</dbReference>
<evidence type="ECO:0000313" key="14">
    <source>
        <dbReference type="EMBL" id="EFX74848.1"/>
    </source>
</evidence>
<dbReference type="EMBL" id="GL732580">
    <property type="protein sequence ID" value="EFX74848.1"/>
    <property type="molecule type" value="Genomic_DNA"/>
</dbReference>
<name>E9H0B0_DAPPU</name>
<keyword evidence="6" id="KW-0812">Transmembrane</keyword>
<organism evidence="14 15">
    <name type="scientific">Daphnia pulex</name>
    <name type="common">Water flea</name>
    <dbReference type="NCBI Taxonomy" id="6669"/>
    <lineage>
        <taxon>Eukaryota</taxon>
        <taxon>Metazoa</taxon>
        <taxon>Ecdysozoa</taxon>
        <taxon>Arthropoda</taxon>
        <taxon>Crustacea</taxon>
        <taxon>Branchiopoda</taxon>
        <taxon>Diplostraca</taxon>
        <taxon>Cladocera</taxon>
        <taxon>Anomopoda</taxon>
        <taxon>Daphniidae</taxon>
        <taxon>Daphnia</taxon>
    </lineage>
</organism>
<keyword evidence="11" id="KW-0472">Membrane</keyword>
<evidence type="ECO:0000256" key="4">
    <source>
        <dbReference type="ARBA" id="ARBA00022448"/>
    </source>
</evidence>
<proteinExistence type="inferred from homology"/>
<evidence type="ECO:0000256" key="2">
    <source>
        <dbReference type="ARBA" id="ARBA00007260"/>
    </source>
</evidence>
<dbReference type="Proteomes" id="UP000000305">
    <property type="component" value="Unassembled WGS sequence"/>
</dbReference>
<dbReference type="KEGG" id="dpx:DAPPUDRAFT_306954"/>
<dbReference type="OrthoDB" id="5818798at2759"/>